<name>A0A810N0H9_9ACTN</name>
<dbReference type="RefSeq" id="WP_212824342.1">
    <property type="nucleotide sequence ID" value="NZ_AP023359.1"/>
</dbReference>
<protein>
    <submittedName>
        <fullName evidence="1">Uncharacterized protein</fullName>
    </submittedName>
</protein>
<keyword evidence="2" id="KW-1185">Reference proteome</keyword>
<dbReference type="Proteomes" id="UP000680866">
    <property type="component" value="Chromosome"/>
</dbReference>
<reference evidence="1" key="1">
    <citation type="submission" date="2020-08" db="EMBL/GenBank/DDBJ databases">
        <title>Whole genome shotgun sequence of Polymorphospora rubra NBRC 101157.</title>
        <authorList>
            <person name="Komaki H."/>
            <person name="Tamura T."/>
        </authorList>
    </citation>
    <scope>NUCLEOTIDE SEQUENCE</scope>
    <source>
        <strain evidence="1">NBRC 101157</strain>
    </source>
</reference>
<organism evidence="1 2">
    <name type="scientific">Polymorphospora rubra</name>
    <dbReference type="NCBI Taxonomy" id="338584"/>
    <lineage>
        <taxon>Bacteria</taxon>
        <taxon>Bacillati</taxon>
        <taxon>Actinomycetota</taxon>
        <taxon>Actinomycetes</taxon>
        <taxon>Micromonosporales</taxon>
        <taxon>Micromonosporaceae</taxon>
        <taxon>Polymorphospora</taxon>
    </lineage>
</organism>
<dbReference type="EMBL" id="AP023359">
    <property type="protein sequence ID" value="BCJ65095.1"/>
    <property type="molecule type" value="Genomic_DNA"/>
</dbReference>
<evidence type="ECO:0000313" key="2">
    <source>
        <dbReference type="Proteomes" id="UP000680866"/>
    </source>
</evidence>
<sequence length="192" mass="20337">MTSPTPYARTTDTATLRARITAAVDLINSVDLPATLPTGTRVSIHLTTDGKSVESGIETVDLLAARLDAEAAKWDTSPGTYGLYRACKDGDGWQVSVMTHGTRPDPARIDLEAENAALRAEAERLRAPAATVDPGPEHPCLTCGAPAGEYCEITCERVVNVERGVACIDCQAAPYEPCSSRCTCNDCAAVRV</sequence>
<dbReference type="AlphaFoldDB" id="A0A810N0H9"/>
<accession>A0A810N0H9</accession>
<dbReference type="KEGG" id="pry:Prubr_21160"/>
<proteinExistence type="predicted"/>
<gene>
    <name evidence="1" type="ORF">Prubr_21160</name>
</gene>
<evidence type="ECO:0000313" key="1">
    <source>
        <dbReference type="EMBL" id="BCJ65095.1"/>
    </source>
</evidence>